<dbReference type="AlphaFoldDB" id="A0A1Q8CSE3"/>
<evidence type="ECO:0000313" key="3">
    <source>
        <dbReference type="Proteomes" id="UP000185596"/>
    </source>
</evidence>
<dbReference type="Pfam" id="PF12728">
    <property type="entry name" value="HTH_17"/>
    <property type="match status" value="1"/>
</dbReference>
<reference evidence="2 3" key="1">
    <citation type="submission" date="2016-12" db="EMBL/GenBank/DDBJ databases">
        <title>The draft genome sequence of Actinophytocola sp. 11-183.</title>
        <authorList>
            <person name="Wang W."/>
            <person name="Yuan L."/>
        </authorList>
    </citation>
    <scope>NUCLEOTIDE SEQUENCE [LARGE SCALE GENOMIC DNA]</scope>
    <source>
        <strain evidence="2 3">11-183</strain>
    </source>
</reference>
<protein>
    <submittedName>
        <fullName evidence="2">Excisionase</fullName>
    </submittedName>
</protein>
<evidence type="ECO:0000259" key="1">
    <source>
        <dbReference type="Pfam" id="PF12728"/>
    </source>
</evidence>
<evidence type="ECO:0000313" key="2">
    <source>
        <dbReference type="EMBL" id="OLF17292.1"/>
    </source>
</evidence>
<dbReference type="InterPro" id="IPR009061">
    <property type="entry name" value="DNA-bd_dom_put_sf"/>
</dbReference>
<gene>
    <name evidence="2" type="ORF">BU204_11765</name>
</gene>
<proteinExistence type="predicted"/>
<dbReference type="InterPro" id="IPR041657">
    <property type="entry name" value="HTH_17"/>
</dbReference>
<comment type="caution">
    <text evidence="2">The sequence shown here is derived from an EMBL/GenBank/DDBJ whole genome shotgun (WGS) entry which is preliminary data.</text>
</comment>
<keyword evidence="3" id="KW-1185">Reference proteome</keyword>
<organism evidence="2 3">
    <name type="scientific">Actinophytocola xanthii</name>
    <dbReference type="NCBI Taxonomy" id="1912961"/>
    <lineage>
        <taxon>Bacteria</taxon>
        <taxon>Bacillati</taxon>
        <taxon>Actinomycetota</taxon>
        <taxon>Actinomycetes</taxon>
        <taxon>Pseudonocardiales</taxon>
        <taxon>Pseudonocardiaceae</taxon>
    </lineage>
</organism>
<feature type="domain" description="Helix-turn-helix" evidence="1">
    <location>
        <begin position="9"/>
        <end position="55"/>
    </location>
</feature>
<dbReference type="STRING" id="1912961.BU204_11765"/>
<dbReference type="RefSeq" id="WP_075125667.1">
    <property type="nucleotide sequence ID" value="NZ_MSIE01000018.1"/>
</dbReference>
<sequence length="61" mass="7155">MTTNKLWGIKDVAEYLGIPEQTLYQWRTKGYGPPGRRVGKYVRFRPADVIEWFERLPAEVA</sequence>
<name>A0A1Q8CSE3_9PSEU</name>
<dbReference type="Gene3D" id="1.10.1660.10">
    <property type="match status" value="1"/>
</dbReference>
<dbReference type="Proteomes" id="UP000185596">
    <property type="component" value="Unassembled WGS sequence"/>
</dbReference>
<dbReference type="SUPFAM" id="SSF46955">
    <property type="entry name" value="Putative DNA-binding domain"/>
    <property type="match status" value="1"/>
</dbReference>
<accession>A0A1Q8CSE3</accession>
<dbReference type="OrthoDB" id="5524782at2"/>
<dbReference type="EMBL" id="MSIE01000018">
    <property type="protein sequence ID" value="OLF17292.1"/>
    <property type="molecule type" value="Genomic_DNA"/>
</dbReference>